<dbReference type="Proteomes" id="UP000268014">
    <property type="component" value="Unassembled WGS sequence"/>
</dbReference>
<keyword evidence="3" id="KW-1185">Reference proteome</keyword>
<reference evidence="2 3" key="2">
    <citation type="submission" date="2018-11" db="EMBL/GenBank/DDBJ databases">
        <authorList>
            <consortium name="Pathogen Informatics"/>
        </authorList>
    </citation>
    <scope>NUCLEOTIDE SEQUENCE [LARGE SCALE GENOMIC DNA]</scope>
    <source>
        <strain evidence="2 3">MHpl1</strain>
    </source>
</reference>
<organism evidence="4">
    <name type="scientific">Haemonchus placei</name>
    <name type="common">Barber's pole worm</name>
    <dbReference type="NCBI Taxonomy" id="6290"/>
    <lineage>
        <taxon>Eukaryota</taxon>
        <taxon>Metazoa</taxon>
        <taxon>Ecdysozoa</taxon>
        <taxon>Nematoda</taxon>
        <taxon>Chromadorea</taxon>
        <taxon>Rhabditida</taxon>
        <taxon>Rhabditina</taxon>
        <taxon>Rhabditomorpha</taxon>
        <taxon>Strongyloidea</taxon>
        <taxon>Trichostrongylidae</taxon>
        <taxon>Haemonchus</taxon>
    </lineage>
</organism>
<feature type="signal peptide" evidence="1">
    <location>
        <begin position="1"/>
        <end position="20"/>
    </location>
</feature>
<feature type="chain" id="PRO_5043123362" evidence="1">
    <location>
        <begin position="21"/>
        <end position="66"/>
    </location>
</feature>
<accession>A0A0N4VWL0</accession>
<proteinExistence type="predicted"/>
<protein>
    <submittedName>
        <fullName evidence="4">Secreted protein</fullName>
    </submittedName>
</protein>
<sequence>MPVVTDALLVLLSLQRLADIEQLCVHLLVITLNPINQHPGRPPSMPFGTGVACLVRCEYPGLGVVL</sequence>
<dbReference type="AlphaFoldDB" id="A0A0N4VWL0"/>
<keyword evidence="1" id="KW-0732">Signal</keyword>
<evidence type="ECO:0000313" key="2">
    <source>
        <dbReference type="EMBL" id="VDO10804.1"/>
    </source>
</evidence>
<reference evidence="4" key="1">
    <citation type="submission" date="2017-02" db="UniProtKB">
        <authorList>
            <consortium name="WormBaseParasite"/>
        </authorList>
    </citation>
    <scope>IDENTIFICATION</scope>
</reference>
<name>A0A0N4VWL0_HAEPC</name>
<gene>
    <name evidence="2" type="ORF">HPLM_LOCUS1678</name>
</gene>
<evidence type="ECO:0000313" key="3">
    <source>
        <dbReference type="Proteomes" id="UP000268014"/>
    </source>
</evidence>
<dbReference type="EMBL" id="UZAF01002466">
    <property type="protein sequence ID" value="VDO10804.1"/>
    <property type="molecule type" value="Genomic_DNA"/>
</dbReference>
<dbReference type="WBParaSite" id="HPLM_0000168001-mRNA-1">
    <property type="protein sequence ID" value="HPLM_0000168001-mRNA-1"/>
    <property type="gene ID" value="HPLM_0000168001"/>
</dbReference>
<evidence type="ECO:0000313" key="4">
    <source>
        <dbReference type="WBParaSite" id="HPLM_0000168001-mRNA-1"/>
    </source>
</evidence>
<evidence type="ECO:0000256" key="1">
    <source>
        <dbReference type="SAM" id="SignalP"/>
    </source>
</evidence>